<proteinExistence type="predicted"/>
<evidence type="ECO:0000313" key="3">
    <source>
        <dbReference type="Proteomes" id="UP000789524"/>
    </source>
</evidence>
<evidence type="ECO:0000256" key="1">
    <source>
        <dbReference type="SAM" id="MobiDB-lite"/>
    </source>
</evidence>
<gene>
    <name evidence="2" type="ORF">DCHRY22_LOCUS16237</name>
</gene>
<accession>A0A8J2WDX8</accession>
<feature type="region of interest" description="Disordered" evidence="1">
    <location>
        <begin position="1"/>
        <end position="31"/>
    </location>
</feature>
<reference evidence="2" key="1">
    <citation type="submission" date="2021-09" db="EMBL/GenBank/DDBJ databases">
        <authorList>
            <person name="Martin H S."/>
        </authorList>
    </citation>
    <scope>NUCLEOTIDE SEQUENCE</scope>
</reference>
<dbReference type="EMBL" id="CAKASE010000083">
    <property type="protein sequence ID" value="CAG9585913.1"/>
    <property type="molecule type" value="Genomic_DNA"/>
</dbReference>
<dbReference type="AlphaFoldDB" id="A0A8J2WDX8"/>
<dbReference type="Proteomes" id="UP000789524">
    <property type="component" value="Unassembled WGS sequence"/>
</dbReference>
<evidence type="ECO:0000313" key="2">
    <source>
        <dbReference type="EMBL" id="CAG9585913.1"/>
    </source>
</evidence>
<protein>
    <submittedName>
        <fullName evidence="2">(African queen) hypothetical protein</fullName>
    </submittedName>
</protein>
<organism evidence="2 3">
    <name type="scientific">Danaus chrysippus</name>
    <name type="common">African queen</name>
    <dbReference type="NCBI Taxonomy" id="151541"/>
    <lineage>
        <taxon>Eukaryota</taxon>
        <taxon>Metazoa</taxon>
        <taxon>Ecdysozoa</taxon>
        <taxon>Arthropoda</taxon>
        <taxon>Hexapoda</taxon>
        <taxon>Insecta</taxon>
        <taxon>Pterygota</taxon>
        <taxon>Neoptera</taxon>
        <taxon>Endopterygota</taxon>
        <taxon>Lepidoptera</taxon>
        <taxon>Glossata</taxon>
        <taxon>Ditrysia</taxon>
        <taxon>Papilionoidea</taxon>
        <taxon>Nymphalidae</taxon>
        <taxon>Danainae</taxon>
        <taxon>Danaini</taxon>
        <taxon>Danaina</taxon>
        <taxon>Danaus</taxon>
        <taxon>Anosia</taxon>
    </lineage>
</organism>
<keyword evidence="3" id="KW-1185">Reference proteome</keyword>
<comment type="caution">
    <text evidence="2">The sequence shown here is derived from an EMBL/GenBank/DDBJ whole genome shotgun (WGS) entry which is preliminary data.</text>
</comment>
<name>A0A8J2WDX8_9NEOP</name>
<sequence>MADSEIRNKSQTKNIASDGNRDEAVGRNAGHRGNVYRVPCTVYGLLPSCARSITRGPVSHQLPATGRVDLSDDRAPYTLLTRRTFTIV</sequence>